<proteinExistence type="predicted"/>
<dbReference type="CDD" id="cd01449">
    <property type="entry name" value="TST_Repeat_2"/>
    <property type="match status" value="1"/>
</dbReference>
<dbReference type="AlphaFoldDB" id="A0A382G020"/>
<accession>A0A382G020</accession>
<evidence type="ECO:0000259" key="2">
    <source>
        <dbReference type="PROSITE" id="PS50206"/>
    </source>
</evidence>
<dbReference type="EMBL" id="UINC01052488">
    <property type="protein sequence ID" value="SVB67877.1"/>
    <property type="molecule type" value="Genomic_DNA"/>
</dbReference>
<name>A0A382G020_9ZZZZ</name>
<dbReference type="InterPro" id="IPR036873">
    <property type="entry name" value="Rhodanese-like_dom_sf"/>
</dbReference>
<evidence type="ECO:0000313" key="3">
    <source>
        <dbReference type="EMBL" id="SVB67877.1"/>
    </source>
</evidence>
<dbReference type="InterPro" id="IPR051126">
    <property type="entry name" value="Thiosulfate_sulfurtransferase"/>
</dbReference>
<dbReference type="PANTHER" id="PTHR43855">
    <property type="entry name" value="THIOSULFATE SULFURTRANSFERASE"/>
    <property type="match status" value="1"/>
</dbReference>
<gene>
    <name evidence="3" type="ORF">METZ01_LOCUS220731</name>
</gene>
<dbReference type="PANTHER" id="PTHR43855:SF1">
    <property type="entry name" value="THIOSULFATE SULFURTRANSFERASE"/>
    <property type="match status" value="1"/>
</dbReference>
<feature type="domain" description="Rhodanese" evidence="2">
    <location>
        <begin position="1"/>
        <end position="43"/>
    </location>
</feature>
<dbReference type="PROSITE" id="PS50206">
    <property type="entry name" value="RHODANESE_3"/>
    <property type="match status" value="2"/>
</dbReference>
<feature type="domain" description="Rhodanese" evidence="2">
    <location>
        <begin position="73"/>
        <end position="184"/>
    </location>
</feature>
<organism evidence="3">
    <name type="scientific">marine metagenome</name>
    <dbReference type="NCBI Taxonomy" id="408172"/>
    <lineage>
        <taxon>unclassified sequences</taxon>
        <taxon>metagenomes</taxon>
        <taxon>ecological metagenomes</taxon>
    </lineage>
</organism>
<feature type="non-terminal residue" evidence="3">
    <location>
        <position position="1"/>
    </location>
</feature>
<sequence>YDDQSGIRAARAFWFLELFGHQDVRVLDGGVGAWERDGFFTTTEATLPNKASWDVGRVDARLATWRDLQERLGQSEVVILDTRSDGEYCGTTVRAKRGGAVPGAVHVEWTNNLDSDGEFKSASELVALYEAAGVTAEKEVVSYCQGGYRAAHSYLALRLIGYPRIRNYIGSWKEWGDREDLPVEILGKSS</sequence>
<reference evidence="3" key="1">
    <citation type="submission" date="2018-05" db="EMBL/GenBank/DDBJ databases">
        <authorList>
            <person name="Lanie J.A."/>
            <person name="Ng W.-L."/>
            <person name="Kazmierczak K.M."/>
            <person name="Andrzejewski T.M."/>
            <person name="Davidsen T.M."/>
            <person name="Wayne K.J."/>
            <person name="Tettelin H."/>
            <person name="Glass J.I."/>
            <person name="Rusch D."/>
            <person name="Podicherti R."/>
            <person name="Tsui H.-C.T."/>
            <person name="Winkler M.E."/>
        </authorList>
    </citation>
    <scope>NUCLEOTIDE SEQUENCE</scope>
</reference>
<dbReference type="InterPro" id="IPR001763">
    <property type="entry name" value="Rhodanese-like_dom"/>
</dbReference>
<keyword evidence="1" id="KW-0677">Repeat</keyword>
<dbReference type="Pfam" id="PF00581">
    <property type="entry name" value="Rhodanese"/>
    <property type="match status" value="1"/>
</dbReference>
<dbReference type="Gene3D" id="3.40.250.10">
    <property type="entry name" value="Rhodanese-like domain"/>
    <property type="match status" value="2"/>
</dbReference>
<dbReference type="SUPFAM" id="SSF52821">
    <property type="entry name" value="Rhodanese/Cell cycle control phosphatase"/>
    <property type="match status" value="2"/>
</dbReference>
<dbReference type="SMART" id="SM00450">
    <property type="entry name" value="RHOD"/>
    <property type="match status" value="1"/>
</dbReference>
<evidence type="ECO:0000256" key="1">
    <source>
        <dbReference type="ARBA" id="ARBA00022737"/>
    </source>
</evidence>
<protein>
    <recommendedName>
        <fullName evidence="2">Rhodanese domain-containing protein</fullName>
    </recommendedName>
</protein>